<dbReference type="Gene3D" id="2.60.120.10">
    <property type="entry name" value="Jelly Rolls"/>
    <property type="match status" value="1"/>
</dbReference>
<dbReference type="PROSITE" id="PS50042">
    <property type="entry name" value="CNMP_BINDING_3"/>
    <property type="match status" value="1"/>
</dbReference>
<evidence type="ECO:0000313" key="3">
    <source>
        <dbReference type="Proteomes" id="UP001348817"/>
    </source>
</evidence>
<proteinExistence type="predicted"/>
<dbReference type="InterPro" id="IPR000595">
    <property type="entry name" value="cNMP-bd_dom"/>
</dbReference>
<dbReference type="Pfam" id="PF00027">
    <property type="entry name" value="cNMP_binding"/>
    <property type="match status" value="1"/>
</dbReference>
<evidence type="ECO:0000313" key="2">
    <source>
        <dbReference type="EMBL" id="BDD07725.1"/>
    </source>
</evidence>
<gene>
    <name evidence="2" type="ORF">FUAX_01570</name>
</gene>
<dbReference type="InterPro" id="IPR018490">
    <property type="entry name" value="cNMP-bd_dom_sf"/>
</dbReference>
<dbReference type="CDD" id="cd00038">
    <property type="entry name" value="CAP_ED"/>
    <property type="match status" value="1"/>
</dbReference>
<reference evidence="2 3" key="1">
    <citation type="submission" date="2021-12" db="EMBL/GenBank/DDBJ databases">
        <title>Genome sequencing of bacteria with rrn-lacking chromosome and rrn-plasmid.</title>
        <authorList>
            <person name="Anda M."/>
            <person name="Iwasaki W."/>
        </authorList>
    </citation>
    <scope>NUCLEOTIDE SEQUENCE [LARGE SCALE GENOMIC DNA]</scope>
    <source>
        <strain evidence="2 3">DSM 100852</strain>
    </source>
</reference>
<dbReference type="Proteomes" id="UP001348817">
    <property type="component" value="Chromosome"/>
</dbReference>
<feature type="domain" description="Cyclic nucleotide-binding" evidence="1">
    <location>
        <begin position="9"/>
        <end position="111"/>
    </location>
</feature>
<name>A0AAU9D6C6_9BACT</name>
<dbReference type="SUPFAM" id="SSF51206">
    <property type="entry name" value="cAMP-binding domain-like"/>
    <property type="match status" value="1"/>
</dbReference>
<sequence>MSNSATSKLPFSLSETELETLRKNTEIFEMPAKTKLITAGMPVRYLYFVESGCVRGYRYHEGKLLVEYLSGESDFFTDAKVFFSGGVSSHDFETITDCRLRKISLELLETIKLTDPRWETTIARLSSQHLECKMERVRDFQTLTAKERYLKFLERSPDLAQSASVETVASYLGMEPQSLSRIRRQISS</sequence>
<dbReference type="InterPro" id="IPR014710">
    <property type="entry name" value="RmlC-like_jellyroll"/>
</dbReference>
<evidence type="ECO:0000259" key="1">
    <source>
        <dbReference type="PROSITE" id="PS50042"/>
    </source>
</evidence>
<dbReference type="KEGG" id="fax:FUAX_01570"/>
<accession>A0AAU9D6C6</accession>
<dbReference type="RefSeq" id="WP_338393035.1">
    <property type="nucleotide sequence ID" value="NZ_AP025314.1"/>
</dbReference>
<dbReference type="EMBL" id="AP025314">
    <property type="protein sequence ID" value="BDD07725.1"/>
    <property type="molecule type" value="Genomic_DNA"/>
</dbReference>
<dbReference type="AlphaFoldDB" id="A0AAU9D6C6"/>
<keyword evidence="3" id="KW-1185">Reference proteome</keyword>
<organism evidence="2 3">
    <name type="scientific">Fulvitalea axinellae</name>
    <dbReference type="NCBI Taxonomy" id="1182444"/>
    <lineage>
        <taxon>Bacteria</taxon>
        <taxon>Pseudomonadati</taxon>
        <taxon>Bacteroidota</taxon>
        <taxon>Cytophagia</taxon>
        <taxon>Cytophagales</taxon>
        <taxon>Persicobacteraceae</taxon>
        <taxon>Fulvitalea</taxon>
    </lineage>
</organism>
<protein>
    <recommendedName>
        <fullName evidence="1">Cyclic nucleotide-binding domain-containing protein</fullName>
    </recommendedName>
</protein>